<dbReference type="GO" id="GO:0016020">
    <property type="term" value="C:membrane"/>
    <property type="evidence" value="ECO:0007669"/>
    <property type="project" value="InterPro"/>
</dbReference>
<dbReference type="AlphaFoldDB" id="A0A9D2AWN6"/>
<reference evidence="9" key="2">
    <citation type="submission" date="2021-04" db="EMBL/GenBank/DDBJ databases">
        <authorList>
            <person name="Gilroy R."/>
        </authorList>
    </citation>
    <scope>NUCLEOTIDE SEQUENCE</scope>
    <source>
        <strain evidence="9">ChiGjej4B4-12881</strain>
    </source>
</reference>
<proteinExistence type="inferred from homology"/>
<reference evidence="9" key="1">
    <citation type="journal article" date="2021" name="PeerJ">
        <title>Extensive microbial diversity within the chicken gut microbiome revealed by metagenomics and culture.</title>
        <authorList>
            <person name="Gilroy R."/>
            <person name="Ravi A."/>
            <person name="Getino M."/>
            <person name="Pursley I."/>
            <person name="Horton D.L."/>
            <person name="Alikhan N.F."/>
            <person name="Baker D."/>
            <person name="Gharbi K."/>
            <person name="Hall N."/>
            <person name="Watson M."/>
            <person name="Adriaenssens E.M."/>
            <person name="Foster-Nyarko E."/>
            <person name="Jarju S."/>
            <person name="Secka A."/>
            <person name="Antonio M."/>
            <person name="Oren A."/>
            <person name="Chaudhuri R.R."/>
            <person name="La Ragione R."/>
            <person name="Hildebrand F."/>
            <person name="Pallen M.J."/>
        </authorList>
    </citation>
    <scope>NUCLEOTIDE SEQUENCE</scope>
    <source>
        <strain evidence="9">ChiGjej4B4-12881</strain>
    </source>
</reference>
<dbReference type="PANTHER" id="PTHR35936">
    <property type="entry name" value="MEMBRANE-BOUND LYTIC MUREIN TRANSGLYCOSYLASE F"/>
    <property type="match status" value="1"/>
</dbReference>
<comment type="similarity">
    <text evidence="2 4">Belongs to the bacterial solute-binding protein 3 family.</text>
</comment>
<name>A0A9D2AWN6_9FIRM</name>
<accession>A0A9D2AWN6</accession>
<protein>
    <submittedName>
        <fullName evidence="9">Basic amino acid ABC transporter substrate-binding protein</fullName>
    </submittedName>
</protein>
<dbReference type="SUPFAM" id="SSF53850">
    <property type="entry name" value="Periplasmic binding protein-like II"/>
    <property type="match status" value="1"/>
</dbReference>
<evidence type="ECO:0000259" key="7">
    <source>
        <dbReference type="SMART" id="SM00062"/>
    </source>
</evidence>
<evidence type="ECO:0000256" key="2">
    <source>
        <dbReference type="ARBA" id="ARBA00010333"/>
    </source>
</evidence>
<gene>
    <name evidence="9" type="ORF">IAA28_03630</name>
</gene>
<organism evidence="9 10">
    <name type="scientific">Candidatus Lachnoclostridium stercoripullorum</name>
    <dbReference type="NCBI Taxonomy" id="2838635"/>
    <lineage>
        <taxon>Bacteria</taxon>
        <taxon>Bacillati</taxon>
        <taxon>Bacillota</taxon>
        <taxon>Clostridia</taxon>
        <taxon>Lachnospirales</taxon>
        <taxon>Lachnospiraceae</taxon>
    </lineage>
</organism>
<dbReference type="InterPro" id="IPR001320">
    <property type="entry name" value="Iontro_rcpt_C"/>
</dbReference>
<dbReference type="Pfam" id="PF00497">
    <property type="entry name" value="SBP_bac_3"/>
    <property type="match status" value="1"/>
</dbReference>
<dbReference type="GO" id="GO:0030313">
    <property type="term" value="C:cell envelope"/>
    <property type="evidence" value="ECO:0007669"/>
    <property type="project" value="UniProtKB-SubCell"/>
</dbReference>
<keyword evidence="3 6" id="KW-0732">Signal</keyword>
<feature type="signal peptide" evidence="6">
    <location>
        <begin position="1"/>
        <end position="20"/>
    </location>
</feature>
<dbReference type="InterPro" id="IPR001638">
    <property type="entry name" value="Solute-binding_3/MltF_N"/>
</dbReference>
<sequence>MKKKAFALTMAAVMAAASLAGCGSAGEETTAAETAAETTASGDEAEETTASEDEAEADETEAEAEGGEGGVLIMATNAEFEPWEYHEGDGIVGIDVEIAQAIADHLGMELQIEDMAFDAIIPSVVSGKADIGMAAISYDEDRAASVDFSENYASSSLVVLVAADSDIASADDLQGKLVGAQTGTTGELTASEMVGDSNVERYNSYFEAVQSLLTGKIDAVIIDGAPAKVFLTQNEGAIKQVGDALSEESYAIVTAKGNTELMDQINEAIGELQESGEIDTIMNKYIPAE</sequence>
<feature type="domain" description="Ionotropic glutamate receptor C-terminal" evidence="8">
    <location>
        <begin position="71"/>
        <end position="288"/>
    </location>
</feature>
<evidence type="ECO:0000313" key="10">
    <source>
        <dbReference type="Proteomes" id="UP000886780"/>
    </source>
</evidence>
<evidence type="ECO:0000256" key="4">
    <source>
        <dbReference type="RuleBase" id="RU003744"/>
    </source>
</evidence>
<dbReference type="EMBL" id="DXEU01000063">
    <property type="protein sequence ID" value="HIX51881.1"/>
    <property type="molecule type" value="Genomic_DNA"/>
</dbReference>
<dbReference type="InterPro" id="IPR018313">
    <property type="entry name" value="SBP_3_CS"/>
</dbReference>
<dbReference type="GO" id="GO:0015276">
    <property type="term" value="F:ligand-gated monoatomic ion channel activity"/>
    <property type="evidence" value="ECO:0007669"/>
    <property type="project" value="InterPro"/>
</dbReference>
<dbReference type="SMART" id="SM00079">
    <property type="entry name" value="PBPe"/>
    <property type="match status" value="1"/>
</dbReference>
<evidence type="ECO:0000313" key="9">
    <source>
        <dbReference type="EMBL" id="HIX51881.1"/>
    </source>
</evidence>
<feature type="compositionally biased region" description="Low complexity" evidence="5">
    <location>
        <begin position="22"/>
        <end position="42"/>
    </location>
</feature>
<feature type="region of interest" description="Disordered" evidence="5">
    <location>
        <begin position="22"/>
        <end position="69"/>
    </location>
</feature>
<dbReference type="SMART" id="SM00062">
    <property type="entry name" value="PBPb"/>
    <property type="match status" value="1"/>
</dbReference>
<dbReference type="Gene3D" id="3.40.190.10">
    <property type="entry name" value="Periplasmic binding protein-like II"/>
    <property type="match status" value="2"/>
</dbReference>
<dbReference type="Proteomes" id="UP000886780">
    <property type="component" value="Unassembled WGS sequence"/>
</dbReference>
<feature type="compositionally biased region" description="Acidic residues" evidence="5">
    <location>
        <begin position="43"/>
        <end position="66"/>
    </location>
</feature>
<evidence type="ECO:0000256" key="3">
    <source>
        <dbReference type="ARBA" id="ARBA00022729"/>
    </source>
</evidence>
<evidence type="ECO:0000256" key="6">
    <source>
        <dbReference type="SAM" id="SignalP"/>
    </source>
</evidence>
<dbReference type="PROSITE" id="PS51257">
    <property type="entry name" value="PROKAR_LIPOPROTEIN"/>
    <property type="match status" value="1"/>
</dbReference>
<evidence type="ECO:0000259" key="8">
    <source>
        <dbReference type="SMART" id="SM00079"/>
    </source>
</evidence>
<dbReference type="PANTHER" id="PTHR35936:SF17">
    <property type="entry name" value="ARGININE-BINDING EXTRACELLULAR PROTEIN ARTP"/>
    <property type="match status" value="1"/>
</dbReference>
<feature type="domain" description="Solute-binding protein family 3/N-terminal" evidence="7">
    <location>
        <begin position="71"/>
        <end position="289"/>
    </location>
</feature>
<evidence type="ECO:0000256" key="5">
    <source>
        <dbReference type="SAM" id="MobiDB-lite"/>
    </source>
</evidence>
<comment type="subcellular location">
    <subcellularLocation>
        <location evidence="1">Cell envelope</location>
    </subcellularLocation>
</comment>
<comment type="caution">
    <text evidence="9">The sequence shown here is derived from an EMBL/GenBank/DDBJ whole genome shotgun (WGS) entry which is preliminary data.</text>
</comment>
<dbReference type="PROSITE" id="PS01039">
    <property type="entry name" value="SBP_BACTERIAL_3"/>
    <property type="match status" value="1"/>
</dbReference>
<dbReference type="CDD" id="cd13624">
    <property type="entry name" value="PBP2_Arg_Lys_His"/>
    <property type="match status" value="1"/>
</dbReference>
<feature type="chain" id="PRO_5039652853" evidence="6">
    <location>
        <begin position="21"/>
        <end position="289"/>
    </location>
</feature>
<evidence type="ECO:0000256" key="1">
    <source>
        <dbReference type="ARBA" id="ARBA00004196"/>
    </source>
</evidence>